<organism evidence="1">
    <name type="scientific">marine sediment metagenome</name>
    <dbReference type="NCBI Taxonomy" id="412755"/>
    <lineage>
        <taxon>unclassified sequences</taxon>
        <taxon>metagenomes</taxon>
        <taxon>ecological metagenomes</taxon>
    </lineage>
</organism>
<name>A0A0F9L185_9ZZZZ</name>
<evidence type="ECO:0000313" key="1">
    <source>
        <dbReference type="EMBL" id="KKM80801.1"/>
    </source>
</evidence>
<protein>
    <submittedName>
        <fullName evidence="1">Uncharacterized protein</fullName>
    </submittedName>
</protein>
<accession>A0A0F9L185</accession>
<gene>
    <name evidence="1" type="ORF">LCGC14_1336250</name>
</gene>
<reference evidence="1" key="1">
    <citation type="journal article" date="2015" name="Nature">
        <title>Complex archaea that bridge the gap between prokaryotes and eukaryotes.</title>
        <authorList>
            <person name="Spang A."/>
            <person name="Saw J.H."/>
            <person name="Jorgensen S.L."/>
            <person name="Zaremba-Niedzwiedzka K."/>
            <person name="Martijn J."/>
            <person name="Lind A.E."/>
            <person name="van Eijk R."/>
            <person name="Schleper C."/>
            <person name="Guy L."/>
            <person name="Ettema T.J."/>
        </authorList>
    </citation>
    <scope>NUCLEOTIDE SEQUENCE</scope>
</reference>
<proteinExistence type="predicted"/>
<sequence>MKNFKVGKYNISAIRMGNTGRKVPVHIDRFEYHFSVKDKKREILHLDVPANSYESAKRGLKGAMRVRKIIDNKNKKQIKKK</sequence>
<dbReference type="EMBL" id="LAZR01008126">
    <property type="protein sequence ID" value="KKM80801.1"/>
    <property type="molecule type" value="Genomic_DNA"/>
</dbReference>
<dbReference type="AlphaFoldDB" id="A0A0F9L185"/>
<comment type="caution">
    <text evidence="1">The sequence shown here is derived from an EMBL/GenBank/DDBJ whole genome shotgun (WGS) entry which is preliminary data.</text>
</comment>